<keyword evidence="4" id="KW-0963">Cytoplasm</keyword>
<evidence type="ECO:0000256" key="2">
    <source>
        <dbReference type="ARBA" id="ARBA00005369"/>
    </source>
</evidence>
<dbReference type="OrthoDB" id="73890at2759"/>
<dbReference type="CDD" id="cd02440">
    <property type="entry name" value="AdoMet_MTases"/>
    <property type="match status" value="1"/>
</dbReference>
<proteinExistence type="inferred from homology"/>
<evidence type="ECO:0000256" key="6">
    <source>
        <dbReference type="ARBA" id="ARBA00022679"/>
    </source>
</evidence>
<dbReference type="GO" id="GO:0032259">
    <property type="term" value="P:methylation"/>
    <property type="evidence" value="ECO:0007669"/>
    <property type="project" value="UniProtKB-KW"/>
</dbReference>
<dbReference type="EC" id="2.1.1.77" evidence="3"/>
<comment type="similarity">
    <text evidence="2">Belongs to the methyltransferase superfamily. L-isoaspartyl/D-aspartyl protein methyltransferase family.</text>
</comment>
<dbReference type="PANTHER" id="PTHR11579:SF0">
    <property type="entry name" value="PROTEIN-L-ISOASPARTATE(D-ASPARTATE) O-METHYLTRANSFERASE"/>
    <property type="match status" value="1"/>
</dbReference>
<dbReference type="GO" id="GO:0004719">
    <property type="term" value="F:protein-L-isoaspartate (D-aspartate) O-methyltransferase activity"/>
    <property type="evidence" value="ECO:0007669"/>
    <property type="project" value="UniProtKB-EC"/>
</dbReference>
<keyword evidence="9" id="KW-1185">Reference proteome</keyword>
<accession>A0A8K1FEG6</accession>
<evidence type="ECO:0000256" key="3">
    <source>
        <dbReference type="ARBA" id="ARBA00011890"/>
    </source>
</evidence>
<dbReference type="SUPFAM" id="SSF53335">
    <property type="entry name" value="S-adenosyl-L-methionine-dependent methyltransferases"/>
    <property type="match status" value="1"/>
</dbReference>
<evidence type="ECO:0000313" key="8">
    <source>
        <dbReference type="EMBL" id="TMW56612.1"/>
    </source>
</evidence>
<dbReference type="InterPro" id="IPR029063">
    <property type="entry name" value="SAM-dependent_MTases_sf"/>
</dbReference>
<organism evidence="8 9">
    <name type="scientific">Pythium oligandrum</name>
    <name type="common">Mycoparasitic fungus</name>
    <dbReference type="NCBI Taxonomy" id="41045"/>
    <lineage>
        <taxon>Eukaryota</taxon>
        <taxon>Sar</taxon>
        <taxon>Stramenopiles</taxon>
        <taxon>Oomycota</taxon>
        <taxon>Peronosporomycetes</taxon>
        <taxon>Pythiales</taxon>
        <taxon>Pythiaceae</taxon>
        <taxon>Pythium</taxon>
    </lineage>
</organism>
<gene>
    <name evidence="8" type="ORF">Poli38472_006622</name>
</gene>
<dbReference type="Proteomes" id="UP000794436">
    <property type="component" value="Unassembled WGS sequence"/>
</dbReference>
<comment type="caution">
    <text evidence="8">The sequence shown here is derived from an EMBL/GenBank/DDBJ whole genome shotgun (WGS) entry which is preliminary data.</text>
</comment>
<dbReference type="Gene3D" id="3.40.50.150">
    <property type="entry name" value="Vaccinia Virus protein VP39"/>
    <property type="match status" value="1"/>
</dbReference>
<evidence type="ECO:0000256" key="1">
    <source>
        <dbReference type="ARBA" id="ARBA00004496"/>
    </source>
</evidence>
<name>A0A8K1FEG6_PYTOL</name>
<dbReference type="Pfam" id="PF01135">
    <property type="entry name" value="PCMT"/>
    <property type="match status" value="1"/>
</dbReference>
<dbReference type="InterPro" id="IPR000682">
    <property type="entry name" value="PCMT"/>
</dbReference>
<comment type="subcellular location">
    <subcellularLocation>
        <location evidence="1">Cytoplasm</location>
    </subcellularLocation>
</comment>
<evidence type="ECO:0000256" key="5">
    <source>
        <dbReference type="ARBA" id="ARBA00022603"/>
    </source>
</evidence>
<dbReference type="PANTHER" id="PTHR11579">
    <property type="entry name" value="PROTEIN-L-ISOASPARTATE O-METHYLTRANSFERASE"/>
    <property type="match status" value="1"/>
</dbReference>
<evidence type="ECO:0000256" key="7">
    <source>
        <dbReference type="ARBA" id="ARBA00022691"/>
    </source>
</evidence>
<dbReference type="AlphaFoldDB" id="A0A8K1FEG6"/>
<sequence length="323" mass="35448">MHALRRTSLRGLSRPVRCFSVLSGVSEDLLISTSIGHQIGGETHSALVDSLVKTNVVPANSRLECALRAVDRAEFAPQALRSSSAAYENRPLKIGVVATISTPQQHAQVLGMLESHLQPGMRALDIGSGSGYLVAVMAHLVGATGYVQGIDIVPELVEFAQTNLQKTLDDELLESTKITQSMSKNVLDVFSQNDLFDCIHVGVAVETKAEAEAFLPFLKQGGGLLVPLGRGNEEQKLVKMTKHENGDVSKVDVMSVLCQPILDEIPVEVVQETRTEKVTRLEHELKQWRADFETQHGTRPTREDMMADAYAKQLFMDYAAMRK</sequence>
<dbReference type="Gene3D" id="1.10.10.1460">
    <property type="match status" value="1"/>
</dbReference>
<dbReference type="GO" id="GO:0005737">
    <property type="term" value="C:cytoplasm"/>
    <property type="evidence" value="ECO:0007669"/>
    <property type="project" value="UniProtKB-SubCell"/>
</dbReference>
<evidence type="ECO:0000256" key="4">
    <source>
        <dbReference type="ARBA" id="ARBA00022490"/>
    </source>
</evidence>
<evidence type="ECO:0000313" key="9">
    <source>
        <dbReference type="Proteomes" id="UP000794436"/>
    </source>
</evidence>
<keyword evidence="7" id="KW-0949">S-adenosyl-L-methionine</keyword>
<protein>
    <recommendedName>
        <fullName evidence="3">protein-L-isoaspartate(D-aspartate) O-methyltransferase</fullName>
        <ecNumber evidence="3">2.1.1.77</ecNumber>
    </recommendedName>
</protein>
<keyword evidence="6" id="KW-0808">Transferase</keyword>
<keyword evidence="5" id="KW-0489">Methyltransferase</keyword>
<reference evidence="8" key="1">
    <citation type="submission" date="2019-03" db="EMBL/GenBank/DDBJ databases">
        <title>Long read genome sequence of the mycoparasitic Pythium oligandrum ATCC 38472 isolated from sugarbeet rhizosphere.</title>
        <authorList>
            <person name="Gaulin E."/>
        </authorList>
    </citation>
    <scope>NUCLEOTIDE SEQUENCE</scope>
    <source>
        <strain evidence="8">ATCC 38472_TT</strain>
    </source>
</reference>
<dbReference type="EMBL" id="SPLM01000145">
    <property type="protein sequence ID" value="TMW56612.1"/>
    <property type="molecule type" value="Genomic_DNA"/>
</dbReference>